<dbReference type="Proteomes" id="UP000054166">
    <property type="component" value="Unassembled WGS sequence"/>
</dbReference>
<proteinExistence type="predicted"/>
<accession>A0A0C3BVJ3</accession>
<name>A0A0C3BVJ3_PILCF</name>
<reference evidence="2" key="2">
    <citation type="submission" date="2015-01" db="EMBL/GenBank/DDBJ databases">
        <title>Evolutionary Origins and Diversification of the Mycorrhizal Mutualists.</title>
        <authorList>
            <consortium name="DOE Joint Genome Institute"/>
            <consortium name="Mycorrhizal Genomics Consortium"/>
            <person name="Kohler A."/>
            <person name="Kuo A."/>
            <person name="Nagy L.G."/>
            <person name="Floudas D."/>
            <person name="Copeland A."/>
            <person name="Barry K.W."/>
            <person name="Cichocki N."/>
            <person name="Veneault-Fourrey C."/>
            <person name="LaButti K."/>
            <person name="Lindquist E.A."/>
            <person name="Lipzen A."/>
            <person name="Lundell T."/>
            <person name="Morin E."/>
            <person name="Murat C."/>
            <person name="Riley R."/>
            <person name="Ohm R."/>
            <person name="Sun H."/>
            <person name="Tunlid A."/>
            <person name="Henrissat B."/>
            <person name="Grigoriev I.V."/>
            <person name="Hibbett D.S."/>
            <person name="Martin F."/>
        </authorList>
    </citation>
    <scope>NUCLEOTIDE SEQUENCE [LARGE SCALE GENOMIC DNA]</scope>
    <source>
        <strain evidence="2">F 1598</strain>
    </source>
</reference>
<keyword evidence="2" id="KW-1185">Reference proteome</keyword>
<dbReference type="HOGENOM" id="CLU_1482550_0_0_1"/>
<evidence type="ECO:0000313" key="2">
    <source>
        <dbReference type="Proteomes" id="UP000054166"/>
    </source>
</evidence>
<reference evidence="1 2" key="1">
    <citation type="submission" date="2014-04" db="EMBL/GenBank/DDBJ databases">
        <authorList>
            <consortium name="DOE Joint Genome Institute"/>
            <person name="Kuo A."/>
            <person name="Tarkka M."/>
            <person name="Buscot F."/>
            <person name="Kohler A."/>
            <person name="Nagy L.G."/>
            <person name="Floudas D."/>
            <person name="Copeland A."/>
            <person name="Barry K.W."/>
            <person name="Cichocki N."/>
            <person name="Veneault-Fourrey C."/>
            <person name="LaButti K."/>
            <person name="Lindquist E.A."/>
            <person name="Lipzen A."/>
            <person name="Lundell T."/>
            <person name="Morin E."/>
            <person name="Murat C."/>
            <person name="Sun H."/>
            <person name="Tunlid A."/>
            <person name="Henrissat B."/>
            <person name="Grigoriev I.V."/>
            <person name="Hibbett D.S."/>
            <person name="Martin F."/>
            <person name="Nordberg H.P."/>
            <person name="Cantor M.N."/>
            <person name="Hua S.X."/>
        </authorList>
    </citation>
    <scope>NUCLEOTIDE SEQUENCE [LARGE SCALE GENOMIC DNA]</scope>
    <source>
        <strain evidence="1 2">F 1598</strain>
    </source>
</reference>
<sequence length="182" mass="20485">MRIGGRTSPTARPTNPSDAYSLFSPSLVEGPSPNCSCGMHCTHRPTMRKMDKSFKPKKWIHDSQGSRIGCWRAREPECAEHRVLLSICWPRKRQTCAYCSGSVHHNRNSKLVMSSVNIDVQELSVQFARTGCGTWAERRRTVKGWRASSSLIMSSRYAGRINVEQYTLARRIDGLCVAEQPG</sequence>
<evidence type="ECO:0000313" key="1">
    <source>
        <dbReference type="EMBL" id="KIM81392.1"/>
    </source>
</evidence>
<gene>
    <name evidence="1" type="ORF">PILCRDRAFT_500374</name>
</gene>
<dbReference type="EMBL" id="KN832999">
    <property type="protein sequence ID" value="KIM81392.1"/>
    <property type="molecule type" value="Genomic_DNA"/>
</dbReference>
<dbReference type="AlphaFoldDB" id="A0A0C3BVJ3"/>
<dbReference type="InParanoid" id="A0A0C3BVJ3"/>
<protein>
    <submittedName>
        <fullName evidence="1">Uncharacterized protein</fullName>
    </submittedName>
</protein>
<organism evidence="1 2">
    <name type="scientific">Piloderma croceum (strain F 1598)</name>
    <dbReference type="NCBI Taxonomy" id="765440"/>
    <lineage>
        <taxon>Eukaryota</taxon>
        <taxon>Fungi</taxon>
        <taxon>Dikarya</taxon>
        <taxon>Basidiomycota</taxon>
        <taxon>Agaricomycotina</taxon>
        <taxon>Agaricomycetes</taxon>
        <taxon>Agaricomycetidae</taxon>
        <taxon>Atheliales</taxon>
        <taxon>Atheliaceae</taxon>
        <taxon>Piloderma</taxon>
    </lineage>
</organism>